<evidence type="ECO:0000313" key="2">
    <source>
        <dbReference type="Proteomes" id="UP000054558"/>
    </source>
</evidence>
<protein>
    <submittedName>
        <fullName evidence="1">Uncharacterized protein</fullName>
    </submittedName>
</protein>
<dbReference type="OrthoDB" id="1262810at2759"/>
<dbReference type="AlphaFoldDB" id="A0A1Y1HVJ6"/>
<gene>
    <name evidence="1" type="ORF">KFL_000740190</name>
</gene>
<dbReference type="Proteomes" id="UP000054558">
    <property type="component" value="Unassembled WGS sequence"/>
</dbReference>
<proteinExistence type="predicted"/>
<dbReference type="STRING" id="105231.A0A1Y1HVJ6"/>
<evidence type="ECO:0000313" key="1">
    <source>
        <dbReference type="EMBL" id="GAQ81219.1"/>
    </source>
</evidence>
<organism evidence="1 2">
    <name type="scientific">Klebsormidium nitens</name>
    <name type="common">Green alga</name>
    <name type="synonym">Ulothrix nitens</name>
    <dbReference type="NCBI Taxonomy" id="105231"/>
    <lineage>
        <taxon>Eukaryota</taxon>
        <taxon>Viridiplantae</taxon>
        <taxon>Streptophyta</taxon>
        <taxon>Klebsormidiophyceae</taxon>
        <taxon>Klebsormidiales</taxon>
        <taxon>Klebsormidiaceae</taxon>
        <taxon>Klebsormidium</taxon>
    </lineage>
</organism>
<accession>A0A1Y1HVJ6</accession>
<keyword evidence="2" id="KW-1185">Reference proteome</keyword>
<dbReference type="PANTHER" id="PTHR15600">
    <property type="entry name" value="SACSIN"/>
    <property type="match status" value="1"/>
</dbReference>
<dbReference type="PANTHER" id="PTHR15600:SF42">
    <property type="entry name" value="SACSIN"/>
    <property type="match status" value="1"/>
</dbReference>
<dbReference type="EMBL" id="DF237023">
    <property type="protein sequence ID" value="GAQ81219.1"/>
    <property type="molecule type" value="Genomic_DNA"/>
</dbReference>
<dbReference type="InterPro" id="IPR052972">
    <property type="entry name" value="Sacsin_chaperone_reg"/>
</dbReference>
<name>A0A1Y1HVJ6_KLENI</name>
<sequence>MASDGVQGLQEDWEDFGQKGDLTQRIMEVLQNYPEGTMILKELIQNADNLGASKYMAGSPSAIGGVQTRAEKACDLHLLPWTLIMAWPDARNAALPVPFQGPCKFCFLALPTTTDHAKGYFEVSSNHCDLRRGLDTCCQLWAAGCRFYLPLTQGGGL</sequence>
<reference evidence="1 2" key="1">
    <citation type="journal article" date="2014" name="Nat. Commun.">
        <title>Klebsormidium flaccidum genome reveals primary factors for plant terrestrial adaptation.</title>
        <authorList>
            <person name="Hori K."/>
            <person name="Maruyama F."/>
            <person name="Fujisawa T."/>
            <person name="Togashi T."/>
            <person name="Yamamoto N."/>
            <person name="Seo M."/>
            <person name="Sato S."/>
            <person name="Yamada T."/>
            <person name="Mori H."/>
            <person name="Tajima N."/>
            <person name="Moriyama T."/>
            <person name="Ikeuchi M."/>
            <person name="Watanabe M."/>
            <person name="Wada H."/>
            <person name="Kobayashi K."/>
            <person name="Saito M."/>
            <person name="Masuda T."/>
            <person name="Sasaki-Sekimoto Y."/>
            <person name="Mashiguchi K."/>
            <person name="Awai K."/>
            <person name="Shimojima M."/>
            <person name="Masuda S."/>
            <person name="Iwai M."/>
            <person name="Nobusawa T."/>
            <person name="Narise T."/>
            <person name="Kondo S."/>
            <person name="Saito H."/>
            <person name="Sato R."/>
            <person name="Murakawa M."/>
            <person name="Ihara Y."/>
            <person name="Oshima-Yamada Y."/>
            <person name="Ohtaka K."/>
            <person name="Satoh M."/>
            <person name="Sonobe K."/>
            <person name="Ishii M."/>
            <person name="Ohtani R."/>
            <person name="Kanamori-Sato M."/>
            <person name="Honoki R."/>
            <person name="Miyazaki D."/>
            <person name="Mochizuki H."/>
            <person name="Umetsu J."/>
            <person name="Higashi K."/>
            <person name="Shibata D."/>
            <person name="Kamiya Y."/>
            <person name="Sato N."/>
            <person name="Nakamura Y."/>
            <person name="Tabata S."/>
            <person name="Ida S."/>
            <person name="Kurokawa K."/>
            <person name="Ohta H."/>
        </authorList>
    </citation>
    <scope>NUCLEOTIDE SEQUENCE [LARGE SCALE GENOMIC DNA]</scope>
    <source>
        <strain evidence="1 2">NIES-2285</strain>
    </source>
</reference>